<dbReference type="PANTHER" id="PTHR10515:SF0">
    <property type="entry name" value="THYMIDINE PHOSPHORYLASE"/>
    <property type="match status" value="1"/>
</dbReference>
<proteinExistence type="inferred from homology"/>
<evidence type="ECO:0000256" key="4">
    <source>
        <dbReference type="ARBA" id="ARBA00022679"/>
    </source>
</evidence>
<accession>A0A4R6IH48</accession>
<dbReference type="GO" id="GO:0005829">
    <property type="term" value="C:cytosol"/>
    <property type="evidence" value="ECO:0007669"/>
    <property type="project" value="TreeGrafter"/>
</dbReference>
<dbReference type="PANTHER" id="PTHR10515">
    <property type="entry name" value="THYMIDINE PHOSPHORYLASE"/>
    <property type="match status" value="1"/>
</dbReference>
<dbReference type="SUPFAM" id="SSF52418">
    <property type="entry name" value="Nucleoside phosphorylase/phosphoribosyltransferase catalytic domain"/>
    <property type="match status" value="1"/>
</dbReference>
<dbReference type="InterPro" id="IPR000312">
    <property type="entry name" value="Glycosyl_Trfase_fam3"/>
</dbReference>
<keyword evidence="9" id="KW-1185">Reference proteome</keyword>
<dbReference type="AlphaFoldDB" id="A0A4R6IH48"/>
<dbReference type="InterPro" id="IPR017872">
    <property type="entry name" value="Pyrmidine_PPase_CS"/>
</dbReference>
<evidence type="ECO:0000256" key="6">
    <source>
        <dbReference type="ARBA" id="ARBA00056338"/>
    </source>
</evidence>
<dbReference type="Pfam" id="PF00591">
    <property type="entry name" value="Glycos_transf_3"/>
    <property type="match status" value="1"/>
</dbReference>
<dbReference type="InterPro" id="IPR036566">
    <property type="entry name" value="PYNP-like_C_sf"/>
</dbReference>
<dbReference type="Pfam" id="PF02885">
    <property type="entry name" value="Glycos_trans_3N"/>
    <property type="match status" value="1"/>
</dbReference>
<dbReference type="NCBIfam" id="NF004490">
    <property type="entry name" value="PRK05820.1"/>
    <property type="match status" value="1"/>
</dbReference>
<comment type="subunit">
    <text evidence="2">Homodimer.</text>
</comment>
<dbReference type="InterPro" id="IPR036320">
    <property type="entry name" value="Glycosyl_Trfase_fam3_N_dom_sf"/>
</dbReference>
<dbReference type="NCBIfam" id="TIGR02644">
    <property type="entry name" value="Y_phosphoryl"/>
    <property type="match status" value="1"/>
</dbReference>
<evidence type="ECO:0000256" key="2">
    <source>
        <dbReference type="ARBA" id="ARBA00011738"/>
    </source>
</evidence>
<dbReference type="GO" id="GO:0006206">
    <property type="term" value="P:pyrimidine nucleobase metabolic process"/>
    <property type="evidence" value="ECO:0007669"/>
    <property type="project" value="InterPro"/>
</dbReference>
<evidence type="ECO:0000313" key="8">
    <source>
        <dbReference type="EMBL" id="TDO21171.1"/>
    </source>
</evidence>
<protein>
    <submittedName>
        <fullName evidence="8">Pyrimidine-nucleoside phosphorylase/thymidine phosphorylase</fullName>
    </submittedName>
</protein>
<dbReference type="InterPro" id="IPR000053">
    <property type="entry name" value="Thymidine/pyrmidine_PPase"/>
</dbReference>
<dbReference type="SUPFAM" id="SSF47648">
    <property type="entry name" value="Nucleoside phosphorylase/phosphoribosyltransferase N-terminal domain"/>
    <property type="match status" value="1"/>
</dbReference>
<dbReference type="SUPFAM" id="SSF54680">
    <property type="entry name" value="Pyrimidine nucleoside phosphorylase C-terminal domain"/>
    <property type="match status" value="1"/>
</dbReference>
<dbReference type="GO" id="GO:0006213">
    <property type="term" value="P:pyrimidine nucleoside metabolic process"/>
    <property type="evidence" value="ECO:0007669"/>
    <property type="project" value="InterPro"/>
</dbReference>
<organism evidence="8 9">
    <name type="scientific">Mycoplasma testudineum</name>
    <dbReference type="NCBI Taxonomy" id="244584"/>
    <lineage>
        <taxon>Bacteria</taxon>
        <taxon>Bacillati</taxon>
        <taxon>Mycoplasmatota</taxon>
        <taxon>Mollicutes</taxon>
        <taxon>Mycoplasmataceae</taxon>
        <taxon>Mycoplasma</taxon>
    </lineage>
</organism>
<dbReference type="Proteomes" id="UP000295518">
    <property type="component" value="Unassembled WGS sequence"/>
</dbReference>
<feature type="domain" description="Pyrimidine nucleoside phosphorylase C-terminal" evidence="7">
    <location>
        <begin position="346"/>
        <end position="419"/>
    </location>
</feature>
<dbReference type="OrthoDB" id="9763887at2"/>
<dbReference type="GO" id="GO:0004645">
    <property type="term" value="F:1,4-alpha-oligoglucan phosphorylase activity"/>
    <property type="evidence" value="ECO:0007669"/>
    <property type="project" value="InterPro"/>
</dbReference>
<evidence type="ECO:0000313" key="9">
    <source>
        <dbReference type="Proteomes" id="UP000295518"/>
    </source>
</evidence>
<dbReference type="RefSeq" id="WP_094254316.1">
    <property type="nucleotide sequence ID" value="NZ_NNCE01000001.1"/>
</dbReference>
<comment type="function">
    <text evidence="6">The enzymes which catalyze the reversible phosphorolysis of pyrimidine nucleosides are involved in the degradation of these compounds and in their utilization as carbon and energy sources, or in the rescue of pyrimidine bases for nucleotide synthesis.</text>
</comment>
<sequence>MDFNIVSLIEKKFQNQELSKDEINFIVNGFVDKRIKDYQMSSLLMAIRFNGMNDEELTHLTMAMMYSGSILDLSDISGIKVDKHSTGGVGDKISLILGPILAACGVKFAKMSGRGLGHTGGTIDKLESINNFSISLSDNDFKNQVNKINMAIIGQDEKLVPADKLIYALRDVTGTVNSIPLIASSIMSKKLATGSDKILLDVKVGKGAFMKTIKSARELGKRMIAIGKLLNREVRVEITNMDRPLGRAIGNKNEVLEAIQTLQGHYANDIKTIIYSSAATLLIMAQKAKTQGEAITLIEKVIRQGSALDSFKNFIEAQGGNFEEITQDKWWNPKYSLDIKADKQGYLVIKDALAFGITALELGAGRHTKEDILDNEAGIWFNKQTNDVVQKDDVLFTLYSSKPIPNSITNLFKGAYSLEDKQVANTIIFEQLK</sequence>
<dbReference type="EMBL" id="SNWN01000009">
    <property type="protein sequence ID" value="TDO21171.1"/>
    <property type="molecule type" value="Genomic_DNA"/>
</dbReference>
<dbReference type="GO" id="GO:0009032">
    <property type="term" value="F:thymidine phosphorylase activity"/>
    <property type="evidence" value="ECO:0007669"/>
    <property type="project" value="UniProtKB-EC"/>
</dbReference>
<comment type="catalytic activity">
    <reaction evidence="5">
        <text>thymidine + phosphate = 2-deoxy-alpha-D-ribose 1-phosphate + thymine</text>
        <dbReference type="Rhea" id="RHEA:16037"/>
        <dbReference type="ChEBI" id="CHEBI:17748"/>
        <dbReference type="ChEBI" id="CHEBI:17821"/>
        <dbReference type="ChEBI" id="CHEBI:43474"/>
        <dbReference type="ChEBI" id="CHEBI:57259"/>
        <dbReference type="EC" id="2.4.2.4"/>
    </reaction>
</comment>
<keyword evidence="3" id="KW-0328">Glycosyltransferase</keyword>
<evidence type="ECO:0000256" key="1">
    <source>
        <dbReference type="ARBA" id="ARBA00006915"/>
    </source>
</evidence>
<dbReference type="Gene3D" id="1.20.970.10">
    <property type="entry name" value="Transferase, Pyrimidine Nucleoside Phosphorylase, Chain C"/>
    <property type="match status" value="1"/>
</dbReference>
<dbReference type="PIRSF" id="PIRSF000478">
    <property type="entry name" value="TP_PyNP"/>
    <property type="match status" value="1"/>
</dbReference>
<gene>
    <name evidence="8" type="ORF">EI74_0202</name>
</gene>
<dbReference type="InterPro" id="IPR017459">
    <property type="entry name" value="Glycosyl_Trfase_fam3_N_dom"/>
</dbReference>
<dbReference type="InterPro" id="IPR018090">
    <property type="entry name" value="Pyrmidine_PPas_bac/euk"/>
</dbReference>
<evidence type="ECO:0000256" key="3">
    <source>
        <dbReference type="ARBA" id="ARBA00022676"/>
    </source>
</evidence>
<name>A0A4R6IH48_9MOLU</name>
<dbReference type="Gene3D" id="3.90.1170.30">
    <property type="entry name" value="Pyrimidine nucleoside phosphorylase-like, C-terminal domain"/>
    <property type="match status" value="1"/>
</dbReference>
<dbReference type="Gene3D" id="3.40.1030.10">
    <property type="entry name" value="Nucleoside phosphorylase/phosphoribosyltransferase catalytic domain"/>
    <property type="match status" value="1"/>
</dbReference>
<dbReference type="PROSITE" id="PS00647">
    <property type="entry name" value="THYMID_PHOSPHORYLASE"/>
    <property type="match status" value="1"/>
</dbReference>
<keyword evidence="4" id="KW-0808">Transferase</keyword>
<dbReference type="InterPro" id="IPR035902">
    <property type="entry name" value="Nuc_phospho_transferase"/>
</dbReference>
<comment type="caution">
    <text evidence="8">The sequence shown here is derived from an EMBL/GenBank/DDBJ whole genome shotgun (WGS) entry which is preliminary data.</text>
</comment>
<reference evidence="8 9" key="1">
    <citation type="submission" date="2019-03" db="EMBL/GenBank/DDBJ databases">
        <title>Genomic Encyclopedia of Archaeal and Bacterial Type Strains, Phase II (KMG-II): from individual species to whole genera.</title>
        <authorList>
            <person name="Goeker M."/>
        </authorList>
    </citation>
    <scope>NUCLEOTIDE SEQUENCE [LARGE SCALE GENOMIC DNA]</scope>
    <source>
        <strain evidence="8 9">ATCC 700618</strain>
    </source>
</reference>
<dbReference type="Pfam" id="PF07831">
    <property type="entry name" value="PYNP_C"/>
    <property type="match status" value="1"/>
</dbReference>
<evidence type="ECO:0000259" key="7">
    <source>
        <dbReference type="SMART" id="SM00941"/>
    </source>
</evidence>
<dbReference type="SMART" id="SM00941">
    <property type="entry name" value="PYNP_C"/>
    <property type="match status" value="1"/>
</dbReference>
<dbReference type="FunFam" id="3.40.1030.10:FF:000003">
    <property type="entry name" value="Pyrimidine-nucleoside phosphorylase"/>
    <property type="match status" value="1"/>
</dbReference>
<evidence type="ECO:0000256" key="5">
    <source>
        <dbReference type="ARBA" id="ARBA00048550"/>
    </source>
</evidence>
<comment type="similarity">
    <text evidence="1">Belongs to the thymidine/pyrimidine-nucleoside phosphorylase family.</text>
</comment>
<dbReference type="InterPro" id="IPR013102">
    <property type="entry name" value="PYNP_C"/>
</dbReference>